<feature type="chain" id="PRO_5023890419" description="Receptor ligand binding region domain-containing protein" evidence="1">
    <location>
        <begin position="21"/>
        <end position="100"/>
    </location>
</feature>
<reference evidence="2 3" key="1">
    <citation type="journal article" date="2019" name="Sci. Rep.">
        <title>A high-quality genome of Eragrostis curvula grass provides insights into Poaceae evolution and supports new strategies to enhance forage quality.</title>
        <authorList>
            <person name="Carballo J."/>
            <person name="Santos B.A.C.M."/>
            <person name="Zappacosta D."/>
            <person name="Garbus I."/>
            <person name="Selva J.P."/>
            <person name="Gallo C.A."/>
            <person name="Diaz A."/>
            <person name="Albertini E."/>
            <person name="Caccamo M."/>
            <person name="Echenique V."/>
        </authorList>
    </citation>
    <scope>NUCLEOTIDE SEQUENCE [LARGE SCALE GENOMIC DNA]</scope>
    <source>
        <strain evidence="3">cv. Victoria</strain>
        <tissue evidence="2">Leaf</tissue>
    </source>
</reference>
<name>A0A5J9U7H5_9POAL</name>
<dbReference type="InterPro" id="IPR015683">
    <property type="entry name" value="Ionotropic_Glu_rcpt"/>
</dbReference>
<organism evidence="2 3">
    <name type="scientific">Eragrostis curvula</name>
    <name type="common">weeping love grass</name>
    <dbReference type="NCBI Taxonomy" id="38414"/>
    <lineage>
        <taxon>Eukaryota</taxon>
        <taxon>Viridiplantae</taxon>
        <taxon>Streptophyta</taxon>
        <taxon>Embryophyta</taxon>
        <taxon>Tracheophyta</taxon>
        <taxon>Spermatophyta</taxon>
        <taxon>Magnoliopsida</taxon>
        <taxon>Liliopsida</taxon>
        <taxon>Poales</taxon>
        <taxon>Poaceae</taxon>
        <taxon>PACMAD clade</taxon>
        <taxon>Chloridoideae</taxon>
        <taxon>Eragrostideae</taxon>
        <taxon>Eragrostidinae</taxon>
        <taxon>Eragrostis</taxon>
    </lineage>
</organism>
<evidence type="ECO:0008006" key="4">
    <source>
        <dbReference type="Google" id="ProtNLM"/>
    </source>
</evidence>
<dbReference type="Gramene" id="TVU19101">
    <property type="protein sequence ID" value="TVU19101"/>
    <property type="gene ID" value="EJB05_35234"/>
</dbReference>
<keyword evidence="1" id="KW-0732">Signal</keyword>
<dbReference type="OrthoDB" id="1931998at2759"/>
<evidence type="ECO:0000313" key="3">
    <source>
        <dbReference type="Proteomes" id="UP000324897"/>
    </source>
</evidence>
<feature type="non-terminal residue" evidence="2">
    <location>
        <position position="1"/>
    </location>
</feature>
<dbReference type="PANTHER" id="PTHR34836">
    <property type="entry name" value="OS06G0188250 PROTEIN"/>
    <property type="match status" value="1"/>
</dbReference>
<keyword evidence="3" id="KW-1185">Reference proteome</keyword>
<evidence type="ECO:0000256" key="1">
    <source>
        <dbReference type="SAM" id="SignalP"/>
    </source>
</evidence>
<evidence type="ECO:0000313" key="2">
    <source>
        <dbReference type="EMBL" id="TVU19101.1"/>
    </source>
</evidence>
<dbReference type="PANTHER" id="PTHR34836:SF1">
    <property type="entry name" value="OS09G0428600 PROTEIN"/>
    <property type="match status" value="1"/>
</dbReference>
<dbReference type="AlphaFoldDB" id="A0A5J9U7H5"/>
<sequence>MEKTSQAILFLLLIIRFSVSQNTTTKCKPEEFHVGVILDMDSLVGKVSRTSVSLAMQDFYSVHQNYSTKLVIHFRDSKGSNILAASAGSILNEDEFTVLG</sequence>
<accession>A0A5J9U7H5</accession>
<dbReference type="Proteomes" id="UP000324897">
    <property type="component" value="Chromosome 7"/>
</dbReference>
<comment type="caution">
    <text evidence="2">The sequence shown here is derived from an EMBL/GenBank/DDBJ whole genome shotgun (WGS) entry which is preliminary data.</text>
</comment>
<proteinExistence type="predicted"/>
<feature type="signal peptide" evidence="1">
    <location>
        <begin position="1"/>
        <end position="20"/>
    </location>
</feature>
<dbReference type="EMBL" id="RWGY01000029">
    <property type="protein sequence ID" value="TVU19101.1"/>
    <property type="molecule type" value="Genomic_DNA"/>
</dbReference>
<protein>
    <recommendedName>
        <fullName evidence="4">Receptor ligand binding region domain-containing protein</fullName>
    </recommendedName>
</protein>
<gene>
    <name evidence="2" type="ORF">EJB05_35234</name>
</gene>